<gene>
    <name evidence="13" type="ORF">SBOR_1942</name>
</gene>
<organism evidence="13 14">
    <name type="scientific">Sclerotinia borealis (strain F-4128)</name>
    <dbReference type="NCBI Taxonomy" id="1432307"/>
    <lineage>
        <taxon>Eukaryota</taxon>
        <taxon>Fungi</taxon>
        <taxon>Dikarya</taxon>
        <taxon>Ascomycota</taxon>
        <taxon>Pezizomycotina</taxon>
        <taxon>Leotiomycetes</taxon>
        <taxon>Helotiales</taxon>
        <taxon>Sclerotiniaceae</taxon>
        <taxon>Sclerotinia</taxon>
    </lineage>
</organism>
<evidence type="ECO:0000256" key="1">
    <source>
        <dbReference type="ARBA" id="ARBA00002001"/>
    </source>
</evidence>
<evidence type="ECO:0000256" key="9">
    <source>
        <dbReference type="ARBA" id="ARBA00023269"/>
    </source>
</evidence>
<evidence type="ECO:0000256" key="5">
    <source>
        <dbReference type="ARBA" id="ARBA00011538"/>
    </source>
</evidence>
<dbReference type="EMBL" id="AYSA01000075">
    <property type="protein sequence ID" value="ESZ97685.1"/>
    <property type="molecule type" value="Genomic_DNA"/>
</dbReference>
<dbReference type="STRING" id="1432307.W9CT58"/>
<dbReference type="Pfam" id="PF02969">
    <property type="entry name" value="TAF"/>
    <property type="match status" value="1"/>
</dbReference>
<comment type="function">
    <text evidence="1 10">Core component of nucleosome. Nucleosomes wrap and compact DNA into chromatin, limiting DNA accessibility to the cellular machineries which require DNA as a template. Histones thereby play a central role in transcription regulation, DNA repair, DNA replication and chromosomal stability. DNA accessibility is regulated via a complex set of post-translational modifications of histones, also called histone code, and nucleosome remodeling.</text>
</comment>
<dbReference type="InterPro" id="IPR004823">
    <property type="entry name" value="TAF_TATA-bd_Histone-like_dom"/>
</dbReference>
<name>W9CT58_SCLBF</name>
<dbReference type="GO" id="GO:0003677">
    <property type="term" value="F:DNA binding"/>
    <property type="evidence" value="ECO:0007669"/>
    <property type="project" value="UniProtKB-KW"/>
</dbReference>
<sequence length="138" mass="15243">MAPQTFSSPYPKRGHQSMSGKTVVTSSYGGAGKGKGPGARGIGGPRLRRHRKVLKDNINGITKGDIRRLARRGGVKRISALIYHDVREAIKARLADVLRDCTIIVEHAKRKTVTVNDVIWALRRQGKPIYGFDNINDK</sequence>
<keyword evidence="9 10" id="KW-0544">Nucleosome core</keyword>
<dbReference type="SMART" id="SM00417">
    <property type="entry name" value="H4"/>
    <property type="match status" value="1"/>
</dbReference>
<dbReference type="AlphaFoldDB" id="W9CT58"/>
<dbReference type="CDD" id="cd22912">
    <property type="entry name" value="HFD_H4"/>
    <property type="match status" value="1"/>
</dbReference>
<dbReference type="FunFam" id="1.10.20.10:FF:000012">
    <property type="entry name" value="Histone H4"/>
    <property type="match status" value="1"/>
</dbReference>
<evidence type="ECO:0000256" key="11">
    <source>
        <dbReference type="SAM" id="MobiDB-lite"/>
    </source>
</evidence>
<dbReference type="OrthoDB" id="3919494at2759"/>
<reference evidence="13 14" key="1">
    <citation type="journal article" date="2014" name="Genome Announc.">
        <title>Draft genome sequence of Sclerotinia borealis, a psychrophilic plant pathogenic fungus.</title>
        <authorList>
            <person name="Mardanov A.V."/>
            <person name="Beletsky A.V."/>
            <person name="Kadnikov V.V."/>
            <person name="Ignatov A.N."/>
            <person name="Ravin N.V."/>
        </authorList>
    </citation>
    <scope>NUCLEOTIDE SEQUENCE [LARGE SCALE GENOMIC DNA]</scope>
    <source>
        <strain evidence="14">F-4157</strain>
    </source>
</reference>
<evidence type="ECO:0000259" key="12">
    <source>
        <dbReference type="Pfam" id="PF02969"/>
    </source>
</evidence>
<dbReference type="GO" id="GO:0030527">
    <property type="term" value="F:structural constituent of chromatin"/>
    <property type="evidence" value="ECO:0007669"/>
    <property type="project" value="InterPro"/>
</dbReference>
<comment type="similarity">
    <text evidence="4 10">Belongs to the histone H4 family.</text>
</comment>
<protein>
    <recommendedName>
        <fullName evidence="10">Histone H4</fullName>
    </recommendedName>
</protein>
<feature type="region of interest" description="Disordered" evidence="11">
    <location>
        <begin position="1"/>
        <end position="48"/>
    </location>
</feature>
<evidence type="ECO:0000256" key="4">
    <source>
        <dbReference type="ARBA" id="ARBA00006564"/>
    </source>
</evidence>
<evidence type="ECO:0000256" key="8">
    <source>
        <dbReference type="ARBA" id="ARBA00023242"/>
    </source>
</evidence>
<dbReference type="PANTHER" id="PTHR10484">
    <property type="entry name" value="HISTONE H4"/>
    <property type="match status" value="1"/>
</dbReference>
<dbReference type="Gene3D" id="1.10.20.10">
    <property type="entry name" value="Histone, subunit A"/>
    <property type="match status" value="1"/>
</dbReference>
<dbReference type="InterPro" id="IPR009072">
    <property type="entry name" value="Histone-fold"/>
</dbReference>
<keyword evidence="7 10" id="KW-0238">DNA-binding</keyword>
<evidence type="ECO:0000256" key="3">
    <source>
        <dbReference type="ARBA" id="ARBA00004286"/>
    </source>
</evidence>
<dbReference type="SUPFAM" id="SSF47113">
    <property type="entry name" value="Histone-fold"/>
    <property type="match status" value="1"/>
</dbReference>
<feature type="compositionally biased region" description="Polar residues" evidence="11">
    <location>
        <begin position="16"/>
        <end position="28"/>
    </location>
</feature>
<evidence type="ECO:0000313" key="13">
    <source>
        <dbReference type="EMBL" id="ESZ97685.1"/>
    </source>
</evidence>
<dbReference type="GO" id="GO:0046982">
    <property type="term" value="F:protein heterodimerization activity"/>
    <property type="evidence" value="ECO:0007669"/>
    <property type="project" value="InterPro"/>
</dbReference>
<evidence type="ECO:0000256" key="10">
    <source>
        <dbReference type="RuleBase" id="RU000528"/>
    </source>
</evidence>
<accession>W9CT58</accession>
<feature type="compositionally biased region" description="Gly residues" evidence="11">
    <location>
        <begin position="29"/>
        <end position="44"/>
    </location>
</feature>
<dbReference type="PRINTS" id="PR00623">
    <property type="entry name" value="HISTONEH4"/>
</dbReference>
<dbReference type="GO" id="GO:0005634">
    <property type="term" value="C:nucleus"/>
    <property type="evidence" value="ECO:0007669"/>
    <property type="project" value="UniProtKB-SubCell"/>
</dbReference>
<evidence type="ECO:0000256" key="6">
    <source>
        <dbReference type="ARBA" id="ARBA00022454"/>
    </source>
</evidence>
<proteinExistence type="inferred from homology"/>
<keyword evidence="8 10" id="KW-0539">Nucleus</keyword>
<comment type="caution">
    <text evidence="13">The sequence shown here is derived from an EMBL/GenBank/DDBJ whole genome shotgun (WGS) entry which is preliminary data.</text>
</comment>
<evidence type="ECO:0000256" key="7">
    <source>
        <dbReference type="ARBA" id="ARBA00023125"/>
    </source>
</evidence>
<dbReference type="Proteomes" id="UP000019487">
    <property type="component" value="Unassembled WGS sequence"/>
</dbReference>
<comment type="subunit">
    <text evidence="5 10">The nucleosome is a histone octamer containing two molecules each of H2A, H2B, H3 and H4 assembled in one H3-H4 heterotetramer and two H2A-H2B heterodimers. The octamer wraps approximately 147 bp of DNA.</text>
</comment>
<keyword evidence="6 10" id="KW-0158">Chromosome</keyword>
<evidence type="ECO:0000256" key="2">
    <source>
        <dbReference type="ARBA" id="ARBA00004123"/>
    </source>
</evidence>
<evidence type="ECO:0000313" key="14">
    <source>
        <dbReference type="Proteomes" id="UP000019487"/>
    </source>
</evidence>
<dbReference type="InterPro" id="IPR001951">
    <property type="entry name" value="Histone_H4"/>
</dbReference>
<dbReference type="GO" id="GO:0000786">
    <property type="term" value="C:nucleosome"/>
    <property type="evidence" value="ECO:0007669"/>
    <property type="project" value="UniProtKB-KW"/>
</dbReference>
<keyword evidence="14" id="KW-1185">Reference proteome</keyword>
<feature type="domain" description="TATA box binding protein associated factor (TAF) histone-like fold" evidence="12">
    <location>
        <begin position="65"/>
        <end position="123"/>
    </location>
</feature>
<dbReference type="HOGENOM" id="CLU_109117_0_1_1"/>
<comment type="subcellular location">
    <subcellularLocation>
        <location evidence="3">Chromosome</location>
    </subcellularLocation>
    <subcellularLocation>
        <location evidence="2">Nucleus</location>
    </subcellularLocation>
</comment>